<dbReference type="EMBL" id="JABWMH010000003">
    <property type="protein sequence ID" value="NVD28103.1"/>
    <property type="molecule type" value="Genomic_DNA"/>
</dbReference>
<dbReference type="InterPro" id="IPR000160">
    <property type="entry name" value="GGDEF_dom"/>
</dbReference>
<dbReference type="SMART" id="SM00267">
    <property type="entry name" value="GGDEF"/>
    <property type="match status" value="1"/>
</dbReference>
<evidence type="ECO:0000256" key="1">
    <source>
        <dbReference type="SAM" id="Phobius"/>
    </source>
</evidence>
<keyword evidence="1" id="KW-0812">Transmembrane</keyword>
<feature type="domain" description="GGDEF" evidence="3">
    <location>
        <begin position="234"/>
        <end position="366"/>
    </location>
</feature>
<dbReference type="PROSITE" id="PS50883">
    <property type="entry name" value="EAL"/>
    <property type="match status" value="1"/>
</dbReference>
<accession>A0ABX2N323</accession>
<keyword evidence="1" id="KW-1133">Transmembrane helix</keyword>
<feature type="transmembrane region" description="Helical" evidence="1">
    <location>
        <begin position="26"/>
        <end position="44"/>
    </location>
</feature>
<dbReference type="CDD" id="cd01948">
    <property type="entry name" value="EAL"/>
    <property type="match status" value="1"/>
</dbReference>
<feature type="transmembrane region" description="Helical" evidence="1">
    <location>
        <begin position="110"/>
        <end position="132"/>
    </location>
</feature>
<reference evidence="4 5" key="1">
    <citation type="submission" date="2020-06" db="EMBL/GenBank/DDBJ databases">
        <authorList>
            <person name="Kim S.-J."/>
            <person name="Park S.-J."/>
        </authorList>
    </citation>
    <scope>NUCLEOTIDE SEQUENCE [LARGE SCALE GENOMIC DNA]</scope>
    <source>
        <strain evidence="4 5">SW-151</strain>
    </source>
</reference>
<dbReference type="Proteomes" id="UP000652427">
    <property type="component" value="Unassembled WGS sequence"/>
</dbReference>
<sequence>MIIAPASTTPDTAPFVEQIYRPMLKGYFGLAAIYYMVLTLVHFGTESGTNLLVIATASSVASMVFAGSWWAIGNAVAIARVPVFITIANLLMLANVMLAMEIGFAQENLIYFILMVMIFSLACTSIRQALVSTVPVLAGLYYVLQEHAPEEMVLYGFVTFAAVLGAMSITFFLRRALGLTAFAKHEAENRLQEAQDLGEKMRHRSLSDSLTGLPNRRAFFETFKESKTEAESGVDSWLVLLDLDGFKAVNDGHGHSIGDELLRQAATRMRDYCGGKAYLSRIGGDEFNIILPDMSEEAVVDAWCQGLLEYIARVYLIEDRLIQISASMGCQQINPEESDAQLIRDADYALLHAKKNGKNKVVVFRDEHARVAAERYKIERALRGANFAAEIELLFQPQFDLGHERIVRAEALARWTSPTLGAVMPGRFIEIAEESGLIANITLVVVEKALAALKSWDDPIPLSVNLSGNDLLSDHIIARIIDKVEDSGLDPALLEFEITETAMMADTGKATRNMLRLSERGHPLALDDFGTGYSNFNYLRELPISKLKVDRSFLTDVGDPMTEKILHSLVGMARTLGIDCLFEGVEDEIQLIIAKRAGTHLVQGYLFGKPMTGMQLLCAVDEHNRVPLRQAGRNALGG</sequence>
<dbReference type="SUPFAM" id="SSF55073">
    <property type="entry name" value="Nucleotide cyclase"/>
    <property type="match status" value="1"/>
</dbReference>
<dbReference type="SMART" id="SM00052">
    <property type="entry name" value="EAL"/>
    <property type="match status" value="1"/>
</dbReference>
<dbReference type="Gene3D" id="3.30.70.270">
    <property type="match status" value="1"/>
</dbReference>
<dbReference type="NCBIfam" id="TIGR00254">
    <property type="entry name" value="GGDEF"/>
    <property type="match status" value="1"/>
</dbReference>
<dbReference type="InterPro" id="IPR052155">
    <property type="entry name" value="Biofilm_reg_signaling"/>
</dbReference>
<name>A0ABX2N323_9SPHN</name>
<dbReference type="InterPro" id="IPR035919">
    <property type="entry name" value="EAL_sf"/>
</dbReference>
<dbReference type="PROSITE" id="PS50887">
    <property type="entry name" value="GGDEF"/>
    <property type="match status" value="1"/>
</dbReference>
<evidence type="ECO:0000313" key="4">
    <source>
        <dbReference type="EMBL" id="NVD28103.1"/>
    </source>
</evidence>
<protein>
    <submittedName>
        <fullName evidence="4">EAL domain-containing protein</fullName>
    </submittedName>
</protein>
<dbReference type="Pfam" id="PF00563">
    <property type="entry name" value="EAL"/>
    <property type="match status" value="1"/>
</dbReference>
<comment type="caution">
    <text evidence="4">The sequence shown here is derived from an EMBL/GenBank/DDBJ whole genome shotgun (WGS) entry which is preliminary data.</text>
</comment>
<proteinExistence type="predicted"/>
<keyword evidence="5" id="KW-1185">Reference proteome</keyword>
<gene>
    <name evidence="4" type="ORF">HUO14_09325</name>
</gene>
<evidence type="ECO:0000313" key="5">
    <source>
        <dbReference type="Proteomes" id="UP000652427"/>
    </source>
</evidence>
<organism evidence="4 5">
    <name type="scientific">Parasphingorhabdus flavimaris</name>
    <dbReference type="NCBI Taxonomy" id="266812"/>
    <lineage>
        <taxon>Bacteria</taxon>
        <taxon>Pseudomonadati</taxon>
        <taxon>Pseudomonadota</taxon>
        <taxon>Alphaproteobacteria</taxon>
        <taxon>Sphingomonadales</taxon>
        <taxon>Sphingomonadaceae</taxon>
        <taxon>Parasphingorhabdus</taxon>
    </lineage>
</organism>
<dbReference type="InterPro" id="IPR001633">
    <property type="entry name" value="EAL_dom"/>
</dbReference>
<feature type="transmembrane region" description="Helical" evidence="1">
    <location>
        <begin position="78"/>
        <end position="98"/>
    </location>
</feature>
<dbReference type="InterPro" id="IPR029787">
    <property type="entry name" value="Nucleotide_cyclase"/>
</dbReference>
<dbReference type="InterPro" id="IPR043128">
    <property type="entry name" value="Rev_trsase/Diguanyl_cyclase"/>
</dbReference>
<feature type="domain" description="EAL" evidence="2">
    <location>
        <begin position="375"/>
        <end position="624"/>
    </location>
</feature>
<dbReference type="CDD" id="cd01949">
    <property type="entry name" value="GGDEF"/>
    <property type="match status" value="1"/>
</dbReference>
<dbReference type="SUPFAM" id="SSF141868">
    <property type="entry name" value="EAL domain-like"/>
    <property type="match status" value="1"/>
</dbReference>
<dbReference type="Pfam" id="PF00990">
    <property type="entry name" value="GGDEF"/>
    <property type="match status" value="1"/>
</dbReference>
<dbReference type="RefSeq" id="WP_176279641.1">
    <property type="nucleotide sequence ID" value="NZ_JABWMH010000003.1"/>
</dbReference>
<feature type="transmembrane region" description="Helical" evidence="1">
    <location>
        <begin position="152"/>
        <end position="173"/>
    </location>
</feature>
<feature type="transmembrane region" description="Helical" evidence="1">
    <location>
        <begin position="51"/>
        <end position="72"/>
    </location>
</feature>
<evidence type="ECO:0000259" key="3">
    <source>
        <dbReference type="PROSITE" id="PS50887"/>
    </source>
</evidence>
<dbReference type="Gene3D" id="3.20.20.450">
    <property type="entry name" value="EAL domain"/>
    <property type="match status" value="1"/>
</dbReference>
<dbReference type="PANTHER" id="PTHR44757">
    <property type="entry name" value="DIGUANYLATE CYCLASE DGCP"/>
    <property type="match status" value="1"/>
</dbReference>
<keyword evidence="1" id="KW-0472">Membrane</keyword>
<dbReference type="PANTHER" id="PTHR44757:SF2">
    <property type="entry name" value="BIOFILM ARCHITECTURE MAINTENANCE PROTEIN MBAA"/>
    <property type="match status" value="1"/>
</dbReference>
<evidence type="ECO:0000259" key="2">
    <source>
        <dbReference type="PROSITE" id="PS50883"/>
    </source>
</evidence>